<keyword evidence="1" id="KW-0175">Coiled coil</keyword>
<name>A0ABN6DUX6_9BACT</name>
<evidence type="ECO:0000313" key="4">
    <source>
        <dbReference type="Proteomes" id="UP001319827"/>
    </source>
</evidence>
<evidence type="ECO:0000313" key="3">
    <source>
        <dbReference type="EMBL" id="BCR03850.1"/>
    </source>
</evidence>
<dbReference type="InterPro" id="IPR021871">
    <property type="entry name" value="DUF3482"/>
</dbReference>
<proteinExistence type="predicted"/>
<dbReference type="Gene3D" id="3.40.50.300">
    <property type="entry name" value="P-loop containing nucleotide triphosphate hydrolases"/>
    <property type="match status" value="1"/>
</dbReference>
<dbReference type="SUPFAM" id="SSF52540">
    <property type="entry name" value="P-loop containing nucleoside triphosphate hydrolases"/>
    <property type="match status" value="1"/>
</dbReference>
<feature type="domain" description="G" evidence="2">
    <location>
        <begin position="6"/>
        <end position="90"/>
    </location>
</feature>
<organism evidence="3 4">
    <name type="scientific">Desulfuromonas versatilis</name>
    <dbReference type="NCBI Taxonomy" id="2802975"/>
    <lineage>
        <taxon>Bacteria</taxon>
        <taxon>Pseudomonadati</taxon>
        <taxon>Thermodesulfobacteriota</taxon>
        <taxon>Desulfuromonadia</taxon>
        <taxon>Desulfuromonadales</taxon>
        <taxon>Desulfuromonadaceae</taxon>
        <taxon>Desulfuromonas</taxon>
    </lineage>
</organism>
<evidence type="ECO:0000259" key="2">
    <source>
        <dbReference type="Pfam" id="PF01926"/>
    </source>
</evidence>
<dbReference type="RefSeq" id="WP_221251291.1">
    <property type="nucleotide sequence ID" value="NZ_AP024355.1"/>
</dbReference>
<dbReference type="Pfam" id="PF11981">
    <property type="entry name" value="DUF3482"/>
    <property type="match status" value="1"/>
</dbReference>
<protein>
    <recommendedName>
        <fullName evidence="2">G domain-containing protein</fullName>
    </recommendedName>
</protein>
<dbReference type="Pfam" id="PF01926">
    <property type="entry name" value="MMR_HSR1"/>
    <property type="match status" value="1"/>
</dbReference>
<keyword evidence="4" id="KW-1185">Reference proteome</keyword>
<dbReference type="InterPro" id="IPR006073">
    <property type="entry name" value="GTP-bd"/>
</dbReference>
<dbReference type="InterPro" id="IPR027417">
    <property type="entry name" value="P-loop_NTPase"/>
</dbReference>
<dbReference type="Proteomes" id="UP001319827">
    <property type="component" value="Chromosome"/>
</dbReference>
<feature type="coiled-coil region" evidence="1">
    <location>
        <begin position="253"/>
        <end position="280"/>
    </location>
</feature>
<dbReference type="EMBL" id="AP024355">
    <property type="protein sequence ID" value="BCR03850.1"/>
    <property type="molecule type" value="Genomic_DNA"/>
</dbReference>
<sequence>MSEPKFAVVGHPNKGKSSIVSTLAHDDSVAIGRIPGTTTRCRTYPMKVDGEVLYTLVDTPGFQRARAALAWMKQHETTADKHPAVVQAFLAAHRDGEHFFDECELLTPVMEGAGILYVVDGSLPYGPEYEAEMEILRWTGQPRMALINPIGPADHIDAWQAALGQYFSVVRVFNALKADFHKRTELLRAFGQLQGAWRAPLQRAVESLEQDRIQRRLHAARLVADTLSGMLTLKIEKKLAPNAPTETEKPPLEAAWRKRLQEMERRCRKAVEEIYDHRRLERIEAGLELLEEHGLFSAESLRLFGLSRLQLLGLGTLSGAAVGGLLDAAVGGASLLLGTLIGGGVGAASTLLAADQLIDVRILNMPLGHKLLVAGPTRSINVPHIVFGRARLHHSLVSRRTHAERGTLTIDEHLANRVRPLREEERRRLEKIFAQLRSAQDNGEARERLFEVVADIFAEDDLVEE</sequence>
<reference evidence="3 4" key="2">
    <citation type="journal article" date="2021" name="Int. J. Syst. Evol. Microbiol.">
        <title>Isolation and Polyphasic Characterization of Desulfuromonas versatilis sp. Nov., an Electrogenic Bacteria Capable of Versatile Metabolism Isolated from a Graphene Oxide-Reducing Enrichment Culture.</title>
        <authorList>
            <person name="Xie L."/>
            <person name="Yoshida N."/>
            <person name="Ishii S."/>
            <person name="Meng L."/>
        </authorList>
    </citation>
    <scope>NUCLEOTIDE SEQUENCE [LARGE SCALE GENOMIC DNA]</scope>
    <source>
        <strain evidence="3 4">NIT-T3</strain>
    </source>
</reference>
<evidence type="ECO:0000256" key="1">
    <source>
        <dbReference type="SAM" id="Coils"/>
    </source>
</evidence>
<accession>A0ABN6DUX6</accession>
<reference evidence="3 4" key="1">
    <citation type="journal article" date="2016" name="C (Basel)">
        <title>Selective Growth of and Electricity Production by Marine Exoelectrogenic Bacteria in Self-Aggregated Hydrogel of Microbially Reduced Graphene Oxide.</title>
        <authorList>
            <person name="Yoshida N."/>
            <person name="Goto Y."/>
            <person name="Miyata Y."/>
        </authorList>
    </citation>
    <scope>NUCLEOTIDE SEQUENCE [LARGE SCALE GENOMIC DNA]</scope>
    <source>
        <strain evidence="3 4">NIT-T3</strain>
    </source>
</reference>
<gene>
    <name evidence="3" type="ORF">DESUT3_09190</name>
</gene>